<dbReference type="Gene3D" id="2.160.10.10">
    <property type="entry name" value="Hexapeptide repeat proteins"/>
    <property type="match status" value="1"/>
</dbReference>
<protein>
    <recommendedName>
        <fullName evidence="1">PglD N-terminal domain-containing protein</fullName>
    </recommendedName>
</protein>
<dbReference type="AlphaFoldDB" id="E6UKU4"/>
<dbReference type="Pfam" id="PF17836">
    <property type="entry name" value="PglD_N"/>
    <property type="match status" value="1"/>
</dbReference>
<dbReference type="InterPro" id="IPR011004">
    <property type="entry name" value="Trimer_LpxA-like_sf"/>
</dbReference>
<dbReference type="Proteomes" id="UP000006919">
    <property type="component" value="Plasmid pRUMAL02"/>
</dbReference>
<dbReference type="PANTHER" id="PTHR43300:SF7">
    <property type="entry name" value="UDP-N-ACETYLBACILLOSAMINE N-ACETYLTRANSFERASE"/>
    <property type="match status" value="1"/>
</dbReference>
<dbReference type="PANTHER" id="PTHR43300">
    <property type="entry name" value="ACETYLTRANSFERASE"/>
    <property type="match status" value="1"/>
</dbReference>
<dbReference type="HOGENOM" id="CLU_081811_2_2_9"/>
<dbReference type="KEGG" id="ral:Rumal_3866"/>
<proteinExistence type="predicted"/>
<sequence>MNNLLIIGAGQYGAMLKESARALNLYDKIDFLDDHSEEAIGTLADCAKFTDRYQCAIVAIGDADIRLAVTDKLKAAGYEIVSFISPKAYVSPSAKIAEGCVIEPMSVISTAVKVDRCCIISSGAVVNHNSVVGEGCHIDCNATVRSNQTVPPKTKVDYGKIF</sequence>
<geneLocation type="plasmid" evidence="2 3">
    <name>pRUMAL02</name>
</geneLocation>
<organism evidence="2 3">
    <name type="scientific">Ruminococcus albus (strain ATCC 27210 / DSM 20455 / JCM 14654 / NCDO 2250 / 7)</name>
    <dbReference type="NCBI Taxonomy" id="697329"/>
    <lineage>
        <taxon>Bacteria</taxon>
        <taxon>Bacillati</taxon>
        <taxon>Bacillota</taxon>
        <taxon>Clostridia</taxon>
        <taxon>Eubacteriales</taxon>
        <taxon>Oscillospiraceae</taxon>
        <taxon>Ruminococcus</taxon>
    </lineage>
</organism>
<evidence type="ECO:0000313" key="2">
    <source>
        <dbReference type="EMBL" id="ADU24290.1"/>
    </source>
</evidence>
<evidence type="ECO:0000313" key="3">
    <source>
        <dbReference type="Proteomes" id="UP000006919"/>
    </source>
</evidence>
<dbReference type="EMBL" id="CP002405">
    <property type="protein sequence ID" value="ADU24290.1"/>
    <property type="molecule type" value="Genomic_DNA"/>
</dbReference>
<keyword evidence="2" id="KW-0614">Plasmid</keyword>
<accession>E6UKU4</accession>
<feature type="domain" description="PglD N-terminal" evidence="1">
    <location>
        <begin position="3"/>
        <end position="73"/>
    </location>
</feature>
<evidence type="ECO:0000259" key="1">
    <source>
        <dbReference type="Pfam" id="PF17836"/>
    </source>
</evidence>
<reference evidence="3" key="1">
    <citation type="journal article" date="2011" name="J. Bacteriol.">
        <title>Complete genome of the cellulolytic ruminal bacterium Ruminococcus albus 7.</title>
        <authorList>
            <person name="Suen G."/>
            <person name="Stevenson D.M."/>
            <person name="Bruce D.C."/>
            <person name="Chertkov O."/>
            <person name="Copeland A."/>
            <person name="Cheng J.F."/>
            <person name="Detter C."/>
            <person name="Detter J.C."/>
            <person name="Goodwin L.A."/>
            <person name="Han C.S."/>
            <person name="Hauser L.J."/>
            <person name="Ivanova N.N."/>
            <person name="Kyrpides N.C."/>
            <person name="Land M.L."/>
            <person name="Lapidus A."/>
            <person name="Lucas S."/>
            <person name="Ovchinnikova G."/>
            <person name="Pitluck S."/>
            <person name="Tapia R."/>
            <person name="Woyke T."/>
            <person name="Boyum J."/>
            <person name="Mead D."/>
            <person name="Weimer P.J."/>
        </authorList>
    </citation>
    <scope>NUCLEOTIDE SEQUENCE [LARGE SCALE GENOMIC DNA]</scope>
    <source>
        <strain evidence="3">ATCC 27210 / DSM 20455 / JCM 14654 / NCDO 2250 / 7</strain>
        <plasmid evidence="3">pRUMAL02</plasmid>
    </source>
</reference>
<dbReference type="SUPFAM" id="SSF51161">
    <property type="entry name" value="Trimeric LpxA-like enzymes"/>
    <property type="match status" value="1"/>
</dbReference>
<dbReference type="InterPro" id="IPR041561">
    <property type="entry name" value="PglD_N"/>
</dbReference>
<dbReference type="RefSeq" id="WP_013483830.1">
    <property type="nucleotide sequence ID" value="NC_014825.1"/>
</dbReference>
<gene>
    <name evidence="2" type="ordered locus">Rumal_3866</name>
</gene>
<dbReference type="InterPro" id="IPR050179">
    <property type="entry name" value="Trans_hexapeptide_repeat"/>
</dbReference>
<dbReference type="Gene3D" id="3.40.50.20">
    <property type="match status" value="1"/>
</dbReference>
<dbReference type="OrthoDB" id="9801456at2"/>
<name>E6UKU4_RUMA7</name>